<accession>A0ABP4NB52</accession>
<dbReference type="InterPro" id="IPR042099">
    <property type="entry name" value="ANL_N_sf"/>
</dbReference>
<dbReference type="Gene3D" id="3.40.50.12780">
    <property type="entry name" value="N-terminal domain of ligase-like"/>
    <property type="match status" value="1"/>
</dbReference>
<dbReference type="EMBL" id="BAAALY010000018">
    <property type="protein sequence ID" value="GAA1559066.1"/>
    <property type="molecule type" value="Genomic_DNA"/>
</dbReference>
<sequence length="166" mass="17716">MVWHSRSTIVDNRAEFAALKIGIARIGAVAVPLNFRAEELRAALAHSHTKFLFTVARSIATDFVEALDEIAPGWETHGGGCELPDLEQVVLVDGGRESGTTLAEFVDRGEPSFDPAPVDPDSISDIVFTSGTSGHPLAATLTHDMAASAGLQPSYSAQSCRRSQRQ</sequence>
<dbReference type="Proteomes" id="UP001501791">
    <property type="component" value="Unassembled WGS sequence"/>
</dbReference>
<dbReference type="Pfam" id="PF00501">
    <property type="entry name" value="AMP-binding"/>
    <property type="match status" value="1"/>
</dbReference>
<evidence type="ECO:0000259" key="1">
    <source>
        <dbReference type="Pfam" id="PF00501"/>
    </source>
</evidence>
<feature type="domain" description="AMP-dependent synthetase/ligase" evidence="1">
    <location>
        <begin position="9"/>
        <end position="150"/>
    </location>
</feature>
<dbReference type="PANTHER" id="PTHR43201:SF30">
    <property type="entry name" value="AMP-DEPENDENT SYNTHETASE_LIGASE DOMAIN-CONTAINING PROTEIN"/>
    <property type="match status" value="1"/>
</dbReference>
<dbReference type="InterPro" id="IPR000873">
    <property type="entry name" value="AMP-dep_synth/lig_dom"/>
</dbReference>
<dbReference type="PANTHER" id="PTHR43201">
    <property type="entry name" value="ACYL-COA SYNTHETASE"/>
    <property type="match status" value="1"/>
</dbReference>
<reference evidence="3" key="1">
    <citation type="journal article" date="2019" name="Int. J. Syst. Evol. Microbiol.">
        <title>The Global Catalogue of Microorganisms (GCM) 10K type strain sequencing project: providing services to taxonomists for standard genome sequencing and annotation.</title>
        <authorList>
            <consortium name="The Broad Institute Genomics Platform"/>
            <consortium name="The Broad Institute Genome Sequencing Center for Infectious Disease"/>
            <person name="Wu L."/>
            <person name="Ma J."/>
        </authorList>
    </citation>
    <scope>NUCLEOTIDE SEQUENCE [LARGE SCALE GENOMIC DNA]</scope>
    <source>
        <strain evidence="3">JCM 13319</strain>
    </source>
</reference>
<evidence type="ECO:0000313" key="3">
    <source>
        <dbReference type="Proteomes" id="UP001501791"/>
    </source>
</evidence>
<keyword evidence="3" id="KW-1185">Reference proteome</keyword>
<evidence type="ECO:0000313" key="2">
    <source>
        <dbReference type="EMBL" id="GAA1559066.1"/>
    </source>
</evidence>
<dbReference type="SUPFAM" id="SSF56801">
    <property type="entry name" value="Acetyl-CoA synthetase-like"/>
    <property type="match status" value="1"/>
</dbReference>
<organism evidence="2 3">
    <name type="scientific">Brevibacterium picturae</name>
    <dbReference type="NCBI Taxonomy" id="260553"/>
    <lineage>
        <taxon>Bacteria</taxon>
        <taxon>Bacillati</taxon>
        <taxon>Actinomycetota</taxon>
        <taxon>Actinomycetes</taxon>
        <taxon>Micrococcales</taxon>
        <taxon>Brevibacteriaceae</taxon>
        <taxon>Brevibacterium</taxon>
    </lineage>
</organism>
<proteinExistence type="predicted"/>
<name>A0ABP4NB52_9MICO</name>
<comment type="caution">
    <text evidence="2">The sequence shown here is derived from an EMBL/GenBank/DDBJ whole genome shotgun (WGS) entry which is preliminary data.</text>
</comment>
<protein>
    <recommendedName>
        <fullName evidence="1">AMP-dependent synthetase/ligase domain-containing protein</fullName>
    </recommendedName>
</protein>
<gene>
    <name evidence="2" type="ORF">GCM10009691_36320</name>
</gene>